<dbReference type="OrthoDB" id="6174504at2"/>
<feature type="domain" description="DUF1468" evidence="2">
    <location>
        <begin position="11"/>
        <end position="148"/>
    </location>
</feature>
<feature type="transmembrane region" description="Helical" evidence="1">
    <location>
        <begin position="38"/>
        <end position="56"/>
    </location>
</feature>
<dbReference type="Pfam" id="PF07331">
    <property type="entry name" value="TctB"/>
    <property type="match status" value="1"/>
</dbReference>
<gene>
    <name evidence="3" type="ORF">GL286_10655</name>
</gene>
<protein>
    <submittedName>
        <fullName evidence="3">Tripartite tricarboxylate transporter TctB family protein</fullName>
    </submittedName>
</protein>
<sequence length="157" mass="16562">MRLGDRALGALTLLGAVALFLASRQFSPLPGQKYGAETLPLAISGLTAIVGIWLILQGLATERGAPLADVVEWAREPAAWGRIAATIGLIAAYILMSDWMGFTLASLVLVFALMLLTGTKPLPALVVSVAAVLVVQFAFGKLLMVPLPRGEILSLPW</sequence>
<evidence type="ECO:0000313" key="3">
    <source>
        <dbReference type="EMBL" id="MTH78191.1"/>
    </source>
</evidence>
<name>A0A6L6JE57_9RHOB</name>
<comment type="caution">
    <text evidence="3">The sequence shown here is derived from an EMBL/GenBank/DDBJ whole genome shotgun (WGS) entry which is preliminary data.</text>
</comment>
<accession>A0A6L6JE57</accession>
<dbReference type="RefSeq" id="WP_155095551.1">
    <property type="nucleotide sequence ID" value="NZ_WMIE01000005.1"/>
</dbReference>
<feature type="transmembrane region" description="Helical" evidence="1">
    <location>
        <begin position="101"/>
        <end position="118"/>
    </location>
</feature>
<evidence type="ECO:0000259" key="2">
    <source>
        <dbReference type="Pfam" id="PF07331"/>
    </source>
</evidence>
<dbReference type="AlphaFoldDB" id="A0A6L6JE57"/>
<feature type="transmembrane region" description="Helical" evidence="1">
    <location>
        <begin position="77"/>
        <end position="95"/>
    </location>
</feature>
<dbReference type="Proteomes" id="UP000478183">
    <property type="component" value="Unassembled WGS sequence"/>
</dbReference>
<dbReference type="EMBL" id="WMIE01000005">
    <property type="protein sequence ID" value="MTH78191.1"/>
    <property type="molecule type" value="Genomic_DNA"/>
</dbReference>
<organism evidence="3 4">
    <name type="scientific">Paracoccus aestuariivivens</name>
    <dbReference type="NCBI Taxonomy" id="1820333"/>
    <lineage>
        <taxon>Bacteria</taxon>
        <taxon>Pseudomonadati</taxon>
        <taxon>Pseudomonadota</taxon>
        <taxon>Alphaproteobacteria</taxon>
        <taxon>Rhodobacterales</taxon>
        <taxon>Paracoccaceae</taxon>
        <taxon>Paracoccus</taxon>
    </lineage>
</organism>
<evidence type="ECO:0000256" key="1">
    <source>
        <dbReference type="SAM" id="Phobius"/>
    </source>
</evidence>
<keyword evidence="1" id="KW-0472">Membrane</keyword>
<keyword evidence="1" id="KW-0812">Transmembrane</keyword>
<reference evidence="3 4" key="1">
    <citation type="submission" date="2019-11" db="EMBL/GenBank/DDBJ databases">
        <authorList>
            <person name="Dong K."/>
        </authorList>
    </citation>
    <scope>NUCLEOTIDE SEQUENCE [LARGE SCALE GENOMIC DNA]</scope>
    <source>
        <strain evidence="3 4">NBRC 111993</strain>
    </source>
</reference>
<proteinExistence type="predicted"/>
<keyword evidence="4" id="KW-1185">Reference proteome</keyword>
<evidence type="ECO:0000313" key="4">
    <source>
        <dbReference type="Proteomes" id="UP000478183"/>
    </source>
</evidence>
<dbReference type="InterPro" id="IPR009936">
    <property type="entry name" value="DUF1468"/>
</dbReference>
<feature type="transmembrane region" description="Helical" evidence="1">
    <location>
        <begin position="125"/>
        <end position="147"/>
    </location>
</feature>
<keyword evidence="1" id="KW-1133">Transmembrane helix</keyword>